<comment type="caution">
    <text evidence="1">The sequence shown here is derived from an EMBL/GenBank/DDBJ whole genome shotgun (WGS) entry which is preliminary data.</text>
</comment>
<proteinExistence type="predicted"/>
<sequence>MIFPVFMQWWARQLLSLVPARLMRRLASRAPSTFIALPENGALRIVLHDGLHDEEIGLWGGDPDESAATKARFLAALGRRAIRAPLILMVEPDTIMQRVVTLPLAAAQDLDAVLAFEMDRLTPFESGALLWHHDILRRDPYLGQIHLRLSLILRDSVAPTIESLTRLGRYPDRISDATGASITLPRIVSLRERLQDGRVLKLAGAITALLTAGVALFWIQSARIGRLERDISALRAPALEASQLRQRIETRQEGDRLVRNARAKLGDPVEILARLTQLLPDNAYLTDLNLKQGELLISGSSSDPAGLIQAMSATPGLRDPGFIAPVTRLSGQTASQFSIRAEIGTKPASSRHGGHP</sequence>
<gene>
    <name evidence="1" type="ORF">AA0535_1349</name>
</gene>
<accession>A0ABQ0Q231</accession>
<protein>
    <submittedName>
        <fullName evidence="1">General secretion pathway protein L</fullName>
    </submittedName>
</protein>
<dbReference type="RefSeq" id="WP_264815193.1">
    <property type="nucleotide sequence ID" value="NZ_BAPV01000010.1"/>
</dbReference>
<dbReference type="InterPro" id="IPR007813">
    <property type="entry name" value="PilN"/>
</dbReference>
<evidence type="ECO:0000313" key="2">
    <source>
        <dbReference type="Proteomes" id="UP001062776"/>
    </source>
</evidence>
<keyword evidence="2" id="KW-1185">Reference proteome</keyword>
<dbReference type="Pfam" id="PF05137">
    <property type="entry name" value="PilN"/>
    <property type="match status" value="1"/>
</dbReference>
<dbReference type="PANTHER" id="PTHR40278:SF1">
    <property type="entry name" value="DNA UTILIZATION PROTEIN HOFN"/>
    <property type="match status" value="1"/>
</dbReference>
<dbReference type="PANTHER" id="PTHR40278">
    <property type="entry name" value="DNA UTILIZATION PROTEIN HOFN"/>
    <property type="match status" value="1"/>
</dbReference>
<dbReference type="Proteomes" id="UP001062776">
    <property type="component" value="Unassembled WGS sequence"/>
</dbReference>
<reference evidence="1" key="1">
    <citation type="submission" date="2013-04" db="EMBL/GenBank/DDBJ databases">
        <title>The genome sequencing project of 58 acetic acid bacteria.</title>
        <authorList>
            <person name="Okamoto-Kainuma A."/>
            <person name="Ishikawa M."/>
            <person name="Umino S."/>
            <person name="Koizumi Y."/>
            <person name="Shiwa Y."/>
            <person name="Yoshikawa H."/>
            <person name="Matsutani M."/>
            <person name="Matsushita K."/>
        </authorList>
    </citation>
    <scope>NUCLEOTIDE SEQUENCE</scope>
    <source>
        <strain evidence="1">NRIC 0535</strain>
    </source>
</reference>
<dbReference type="EMBL" id="BAPV01000010">
    <property type="protein sequence ID" value="GBQ87710.1"/>
    <property type="molecule type" value="Genomic_DNA"/>
</dbReference>
<evidence type="ECO:0000313" key="1">
    <source>
        <dbReference type="EMBL" id="GBQ87710.1"/>
    </source>
</evidence>
<name>A0ABQ0Q231_9PROT</name>
<dbReference type="InterPro" id="IPR052534">
    <property type="entry name" value="Extracell_DNA_Util/SecSys_Comp"/>
</dbReference>
<organism evidence="1 2">
    <name type="scientific">Asaia krungthepensis NRIC 0535</name>
    <dbReference type="NCBI Taxonomy" id="1307925"/>
    <lineage>
        <taxon>Bacteria</taxon>
        <taxon>Pseudomonadati</taxon>
        <taxon>Pseudomonadota</taxon>
        <taxon>Alphaproteobacteria</taxon>
        <taxon>Acetobacterales</taxon>
        <taxon>Acetobacteraceae</taxon>
        <taxon>Asaia</taxon>
    </lineage>
</organism>